<dbReference type="InterPro" id="IPR008974">
    <property type="entry name" value="TRAF-like"/>
</dbReference>
<dbReference type="InterPro" id="IPR011705">
    <property type="entry name" value="BACK"/>
</dbReference>
<feature type="region of interest" description="Disordered" evidence="1">
    <location>
        <begin position="123"/>
        <end position="169"/>
    </location>
</feature>
<dbReference type="PROSITE" id="PS50097">
    <property type="entry name" value="BTB"/>
    <property type="match status" value="1"/>
</dbReference>
<dbReference type="Gene3D" id="3.30.710.10">
    <property type="entry name" value="Potassium Channel Kv1.1, Chain A"/>
    <property type="match status" value="1"/>
</dbReference>
<evidence type="ECO:0000313" key="4">
    <source>
        <dbReference type="Proteomes" id="UP001159427"/>
    </source>
</evidence>
<gene>
    <name evidence="3" type="ORF">PEVE_00001780</name>
</gene>
<dbReference type="InterPro" id="IPR000210">
    <property type="entry name" value="BTB/POZ_dom"/>
</dbReference>
<sequence length="618" mass="69442">MEKLFEKIGDHFNNPEMSDRILVVKIRTDGWEKLEAARRVKNMTKTSSDNNEDSSVPTKNTSGGNTNVRLEEKQSVTSDKGSDVPSSSVEEGNAFGNVDSSSSRTVSSLSCDSGISCETLPSEAKRTVKSKKREDSLTVVENRESVARDNLDVEKTSDSNDASTSSTVSSPELDLDIAYTKLLLTDIGYANKAGAIGLTGATNSSLTSGENEVNKTAPDNGVLKAREEDLVLADTVIREHQLCVHSFWLALNSSYFRSLFFSSGMKETKVKKVEMNISESLSAMFLLLIESLYKPEVVMTESVENLLILMRLAHVYDAESTLKTCQKLLGSAELTVEICDKSLNMQEHERLPEMAEFIRRCEEFLVEEFSPLDSQWSNEDFLSLSANGLQKVLSSNDLCVSSENTVFLALMKWAEVNEVFDEQLEPLLELVRFKSMTINYLHDVVTSDHPIASTVARFPLLFEEAVFYHAFSKERQCEEGEPIARKAYDEPVVFNWTVDIGEDIEVEKKKKIIKSPHFWVSGYEMFLELKLRTSGCQGLYLTISTRDFRHNSKGFVKLAYSLTSNFPKATRVINEADVFDREGSGWGYEEFFPLSWSEFKDQLKRTPLIITSQVSLLE</sequence>
<dbReference type="Gene3D" id="1.25.40.420">
    <property type="match status" value="1"/>
</dbReference>
<evidence type="ECO:0000256" key="1">
    <source>
        <dbReference type="SAM" id="MobiDB-lite"/>
    </source>
</evidence>
<dbReference type="CDD" id="cd18186">
    <property type="entry name" value="BTB_POZ_ZBTB_KLHL-like"/>
    <property type="match status" value="1"/>
</dbReference>
<keyword evidence="4" id="KW-1185">Reference proteome</keyword>
<name>A0ABN8LC26_9CNID</name>
<feature type="compositionally biased region" description="Polar residues" evidence="1">
    <location>
        <begin position="75"/>
        <end position="90"/>
    </location>
</feature>
<dbReference type="InterPro" id="IPR045890">
    <property type="entry name" value="POB1-like"/>
</dbReference>
<dbReference type="SUPFAM" id="SSF54695">
    <property type="entry name" value="POZ domain"/>
    <property type="match status" value="1"/>
</dbReference>
<dbReference type="SMART" id="SM00875">
    <property type="entry name" value="BACK"/>
    <property type="match status" value="1"/>
</dbReference>
<dbReference type="InterPro" id="IPR011333">
    <property type="entry name" value="SKP1/BTB/POZ_sf"/>
</dbReference>
<proteinExistence type="predicted"/>
<dbReference type="Gene3D" id="2.60.210.10">
    <property type="entry name" value="Apoptosis, Tumor Necrosis Factor Receptor Associated Protein 2, Chain A"/>
    <property type="match status" value="1"/>
</dbReference>
<accession>A0ABN8LC26</accession>
<feature type="compositionally biased region" description="Low complexity" evidence="1">
    <location>
        <begin position="159"/>
        <end position="169"/>
    </location>
</feature>
<dbReference type="PANTHER" id="PTHR46336">
    <property type="entry name" value="OS02G0260700 PROTEIN"/>
    <property type="match status" value="1"/>
</dbReference>
<feature type="compositionally biased region" description="Polar residues" evidence="1">
    <location>
        <begin position="43"/>
        <end position="68"/>
    </location>
</feature>
<evidence type="ECO:0000313" key="3">
    <source>
        <dbReference type="EMBL" id="CAH3014510.1"/>
    </source>
</evidence>
<dbReference type="Pfam" id="PF07707">
    <property type="entry name" value="BACK"/>
    <property type="match status" value="1"/>
</dbReference>
<protein>
    <recommendedName>
        <fullName evidence="2">BTB domain-containing protein</fullName>
    </recommendedName>
</protein>
<dbReference type="PANTHER" id="PTHR46336:SF3">
    <property type="entry name" value="BTB_POZ DOMAIN-CONTAINING PROTEIN POB1"/>
    <property type="match status" value="1"/>
</dbReference>
<feature type="compositionally biased region" description="Basic and acidic residues" evidence="1">
    <location>
        <begin position="132"/>
        <end position="158"/>
    </location>
</feature>
<dbReference type="Pfam" id="PF00651">
    <property type="entry name" value="BTB"/>
    <property type="match status" value="1"/>
</dbReference>
<feature type="domain" description="BTB" evidence="2">
    <location>
        <begin position="228"/>
        <end position="301"/>
    </location>
</feature>
<feature type="region of interest" description="Disordered" evidence="1">
    <location>
        <begin position="38"/>
        <end position="105"/>
    </location>
</feature>
<dbReference type="EMBL" id="CALNXI010000011">
    <property type="protein sequence ID" value="CAH3014510.1"/>
    <property type="molecule type" value="Genomic_DNA"/>
</dbReference>
<reference evidence="3 4" key="1">
    <citation type="submission" date="2022-05" db="EMBL/GenBank/DDBJ databases">
        <authorList>
            <consortium name="Genoscope - CEA"/>
            <person name="William W."/>
        </authorList>
    </citation>
    <scope>NUCLEOTIDE SEQUENCE [LARGE SCALE GENOMIC DNA]</scope>
</reference>
<dbReference type="SUPFAM" id="SSF49599">
    <property type="entry name" value="TRAF domain-like"/>
    <property type="match status" value="1"/>
</dbReference>
<comment type="caution">
    <text evidence="3">The sequence shown here is derived from an EMBL/GenBank/DDBJ whole genome shotgun (WGS) entry which is preliminary data.</text>
</comment>
<dbReference type="Proteomes" id="UP001159427">
    <property type="component" value="Unassembled WGS sequence"/>
</dbReference>
<evidence type="ECO:0000259" key="2">
    <source>
        <dbReference type="PROSITE" id="PS50097"/>
    </source>
</evidence>
<dbReference type="SMART" id="SM00225">
    <property type="entry name" value="BTB"/>
    <property type="match status" value="1"/>
</dbReference>
<organism evidence="3 4">
    <name type="scientific">Porites evermanni</name>
    <dbReference type="NCBI Taxonomy" id="104178"/>
    <lineage>
        <taxon>Eukaryota</taxon>
        <taxon>Metazoa</taxon>
        <taxon>Cnidaria</taxon>
        <taxon>Anthozoa</taxon>
        <taxon>Hexacorallia</taxon>
        <taxon>Scleractinia</taxon>
        <taxon>Fungiina</taxon>
        <taxon>Poritidae</taxon>
        <taxon>Porites</taxon>
    </lineage>
</organism>